<dbReference type="OrthoDB" id="308022at2157"/>
<dbReference type="PANTHER" id="PTHR43592">
    <property type="entry name" value="CAAX AMINO TERMINAL PROTEASE"/>
    <property type="match status" value="1"/>
</dbReference>
<feature type="transmembrane region" description="Helical" evidence="1">
    <location>
        <begin position="102"/>
        <end position="127"/>
    </location>
</feature>
<dbReference type="Proteomes" id="UP000236740">
    <property type="component" value="Unassembled WGS sequence"/>
</dbReference>
<keyword evidence="3" id="KW-0482">Metalloprotease</keyword>
<organism evidence="4 5">
    <name type="scientific">Halobellus limi</name>
    <dbReference type="NCBI Taxonomy" id="699433"/>
    <lineage>
        <taxon>Archaea</taxon>
        <taxon>Methanobacteriati</taxon>
        <taxon>Methanobacteriota</taxon>
        <taxon>Stenosarchaea group</taxon>
        <taxon>Halobacteria</taxon>
        <taxon>Halobacteriales</taxon>
        <taxon>Haloferacaceae</taxon>
        <taxon>Halobellus</taxon>
    </lineage>
</organism>
<keyword evidence="1" id="KW-0472">Membrane</keyword>
<keyword evidence="1" id="KW-0812">Transmembrane</keyword>
<feature type="transmembrane region" description="Helical" evidence="1">
    <location>
        <begin position="179"/>
        <end position="196"/>
    </location>
</feature>
<dbReference type="EMBL" id="FNVN01000007">
    <property type="protein sequence ID" value="SEG71800.1"/>
    <property type="molecule type" value="Genomic_DNA"/>
</dbReference>
<sequence>MTTETVLDDAQTRTDSSIDHSFTQTQLRRGGIILLGFVVMRALLWGPLWTQPTPADPLQYGGLVLVTILVGSVGLVYLGFIRWVGVDIVSWWVDREHLFRDIAWGLAGFVLALVVTAGIAIGFQSLLGPRPPNAPVAEAPSLAGTLLLLVFGFAVASFQEETLFRGFLQTELADRYGEWPAVVVQAGAFSVAHVGYYPFTAWYLFAAAFAGGLVYGWLRKRRGRLLAPGIAHGLLG</sequence>
<feature type="transmembrane region" description="Helical" evidence="1">
    <location>
        <begin position="30"/>
        <end position="48"/>
    </location>
</feature>
<accession>A0A1H6CFJ9</accession>
<proteinExistence type="predicted"/>
<dbReference type="GO" id="GO:0008237">
    <property type="term" value="F:metallopeptidase activity"/>
    <property type="evidence" value="ECO:0007669"/>
    <property type="project" value="UniProtKB-KW"/>
</dbReference>
<evidence type="ECO:0000313" key="5">
    <source>
        <dbReference type="Proteomes" id="UP000236740"/>
    </source>
</evidence>
<evidence type="ECO:0000256" key="1">
    <source>
        <dbReference type="SAM" id="Phobius"/>
    </source>
</evidence>
<protein>
    <submittedName>
        <fullName evidence="3">CPBP family intramembrane metalloprotease</fullName>
    </submittedName>
    <submittedName>
        <fullName evidence="4">Membrane protease YdiL, CAAX protease family</fullName>
    </submittedName>
</protein>
<dbReference type="GO" id="GO:0080120">
    <property type="term" value="P:CAAX-box protein maturation"/>
    <property type="evidence" value="ECO:0007669"/>
    <property type="project" value="UniProtKB-ARBA"/>
</dbReference>
<dbReference type="AlphaFoldDB" id="A0A1H6CFJ9"/>
<keyword evidence="4" id="KW-0645">Protease</keyword>
<keyword evidence="1" id="KW-1133">Transmembrane helix</keyword>
<keyword evidence="3" id="KW-0378">Hydrolase</keyword>
<reference evidence="3 6" key="2">
    <citation type="journal article" date="2019" name="Nat. Commun.">
        <title>A new type of DNA phosphorothioation-based antiviral system in archaea.</title>
        <authorList>
            <person name="Xiong L."/>
            <person name="Liu S."/>
            <person name="Chen S."/>
            <person name="Xiao Y."/>
            <person name="Zhu B."/>
            <person name="Gao Y."/>
            <person name="Zhang Y."/>
            <person name="Chen B."/>
            <person name="Luo J."/>
            <person name="Deng Z."/>
            <person name="Chen X."/>
            <person name="Wang L."/>
            <person name="Chen S."/>
        </authorList>
    </citation>
    <scope>NUCLEOTIDE SEQUENCE [LARGE SCALE GENOMIC DNA]</scope>
    <source>
        <strain evidence="3 6">CGMCC 1.10331</strain>
        <plasmid evidence="3 6">unnamed3</plasmid>
    </source>
</reference>
<dbReference type="Proteomes" id="UP000296733">
    <property type="component" value="Plasmid unnamed3"/>
</dbReference>
<name>A0A1H6CFJ9_9EURY</name>
<reference evidence="4 5" key="1">
    <citation type="submission" date="2016-10" db="EMBL/GenBank/DDBJ databases">
        <authorList>
            <person name="de Groot N.N."/>
        </authorList>
    </citation>
    <scope>NUCLEOTIDE SEQUENCE [LARGE SCALE GENOMIC DNA]</scope>
    <source>
        <strain evidence="4 5">CGMCC 1.10331</strain>
    </source>
</reference>
<dbReference type="GO" id="GO:0006508">
    <property type="term" value="P:proteolysis"/>
    <property type="evidence" value="ECO:0007669"/>
    <property type="project" value="UniProtKB-KW"/>
</dbReference>
<dbReference type="EMBL" id="CP031314">
    <property type="protein sequence ID" value="QCC49550.1"/>
    <property type="molecule type" value="Genomic_DNA"/>
</dbReference>
<dbReference type="RefSeq" id="WP_103992971.1">
    <property type="nucleotide sequence ID" value="NZ_CP031314.1"/>
</dbReference>
<feature type="transmembrane region" description="Helical" evidence="1">
    <location>
        <begin position="202"/>
        <end position="218"/>
    </location>
</feature>
<evidence type="ECO:0000259" key="2">
    <source>
        <dbReference type="Pfam" id="PF02517"/>
    </source>
</evidence>
<keyword evidence="5" id="KW-1185">Reference proteome</keyword>
<evidence type="ECO:0000313" key="3">
    <source>
        <dbReference type="EMBL" id="QCC49550.1"/>
    </source>
</evidence>
<dbReference type="GO" id="GO:0004175">
    <property type="term" value="F:endopeptidase activity"/>
    <property type="evidence" value="ECO:0007669"/>
    <property type="project" value="UniProtKB-ARBA"/>
</dbReference>
<dbReference type="Pfam" id="PF02517">
    <property type="entry name" value="Rce1-like"/>
    <property type="match status" value="1"/>
</dbReference>
<keyword evidence="3" id="KW-0614">Plasmid</keyword>
<evidence type="ECO:0000313" key="6">
    <source>
        <dbReference type="Proteomes" id="UP000296733"/>
    </source>
</evidence>
<gene>
    <name evidence="3" type="ORF">DV707_17605</name>
    <name evidence="4" type="ORF">SAMN04488133_3431</name>
</gene>
<feature type="transmembrane region" description="Helical" evidence="1">
    <location>
        <begin position="139"/>
        <end position="158"/>
    </location>
</feature>
<geneLocation type="plasmid" evidence="3">
    <name>unnamed3</name>
</geneLocation>
<feature type="domain" description="CAAX prenyl protease 2/Lysostaphin resistance protein A-like" evidence="2">
    <location>
        <begin position="145"/>
        <end position="234"/>
    </location>
</feature>
<dbReference type="PANTHER" id="PTHR43592:SF15">
    <property type="entry name" value="CAAX AMINO TERMINAL PROTEASE FAMILY PROTEIN"/>
    <property type="match status" value="1"/>
</dbReference>
<dbReference type="InterPro" id="IPR003675">
    <property type="entry name" value="Rce1/LyrA-like_dom"/>
</dbReference>
<evidence type="ECO:0000313" key="4">
    <source>
        <dbReference type="EMBL" id="SEG71800.1"/>
    </source>
</evidence>
<dbReference type="GeneID" id="39859941"/>
<dbReference type="KEGG" id="hlm:DV707_17605"/>
<feature type="transmembrane region" description="Helical" evidence="1">
    <location>
        <begin position="60"/>
        <end position="81"/>
    </location>
</feature>